<sequence length="108" mass="11872">LESDSGEDAPRWIRKLRPSFSQPKISVYPEVCNPKDPWSFKEEILLEDAIAANISRAEKKRSVGWCTVSTGLVSPTTPGLTASRISTYHCSLRSCHPAGGCGHTDRDN</sequence>
<comment type="caution">
    <text evidence="2">The sequence shown here is derived from an EMBL/GenBank/DDBJ whole genome shotgun (WGS) entry which is preliminary data.</text>
</comment>
<dbReference type="EMBL" id="BKCJ011437193">
    <property type="protein sequence ID" value="GFD33594.1"/>
    <property type="molecule type" value="Genomic_DNA"/>
</dbReference>
<gene>
    <name evidence="2" type="ORF">Tci_905563</name>
</gene>
<name>A0A699VP63_TANCI</name>
<protein>
    <recommendedName>
        <fullName evidence="1">PH domain-containing protein</fullName>
    </recommendedName>
</protein>
<dbReference type="AlphaFoldDB" id="A0A699VP63"/>
<accession>A0A699VP63</accession>
<feature type="domain" description="PH" evidence="1">
    <location>
        <begin position="1"/>
        <end position="21"/>
    </location>
</feature>
<proteinExistence type="predicted"/>
<organism evidence="2">
    <name type="scientific">Tanacetum cinerariifolium</name>
    <name type="common">Dalmatian daisy</name>
    <name type="synonym">Chrysanthemum cinerariifolium</name>
    <dbReference type="NCBI Taxonomy" id="118510"/>
    <lineage>
        <taxon>Eukaryota</taxon>
        <taxon>Viridiplantae</taxon>
        <taxon>Streptophyta</taxon>
        <taxon>Embryophyta</taxon>
        <taxon>Tracheophyta</taxon>
        <taxon>Spermatophyta</taxon>
        <taxon>Magnoliopsida</taxon>
        <taxon>eudicotyledons</taxon>
        <taxon>Gunneridae</taxon>
        <taxon>Pentapetalae</taxon>
        <taxon>asterids</taxon>
        <taxon>campanulids</taxon>
        <taxon>Asterales</taxon>
        <taxon>Asteraceae</taxon>
        <taxon>Asteroideae</taxon>
        <taxon>Anthemideae</taxon>
        <taxon>Anthemidinae</taxon>
        <taxon>Tanacetum</taxon>
    </lineage>
</organism>
<dbReference type="InterPro" id="IPR001849">
    <property type="entry name" value="PH_domain"/>
</dbReference>
<evidence type="ECO:0000313" key="2">
    <source>
        <dbReference type="EMBL" id="GFD33594.1"/>
    </source>
</evidence>
<dbReference type="PROSITE" id="PS50003">
    <property type="entry name" value="PH_DOMAIN"/>
    <property type="match status" value="1"/>
</dbReference>
<feature type="non-terminal residue" evidence="2">
    <location>
        <position position="1"/>
    </location>
</feature>
<evidence type="ECO:0000259" key="1">
    <source>
        <dbReference type="PROSITE" id="PS50003"/>
    </source>
</evidence>
<reference evidence="2" key="1">
    <citation type="journal article" date="2019" name="Sci. Rep.">
        <title>Draft genome of Tanacetum cinerariifolium, the natural source of mosquito coil.</title>
        <authorList>
            <person name="Yamashiro T."/>
            <person name="Shiraishi A."/>
            <person name="Satake H."/>
            <person name="Nakayama K."/>
        </authorList>
    </citation>
    <scope>NUCLEOTIDE SEQUENCE</scope>
</reference>